<dbReference type="Proteomes" id="UP000026962">
    <property type="component" value="Chromosome 12"/>
</dbReference>
<reference evidence="2" key="2">
    <citation type="submission" date="2018-05" db="EMBL/GenBank/DDBJ databases">
        <title>OpunRS2 (Oryza punctata Reference Sequence Version 2).</title>
        <authorList>
            <person name="Zhang J."/>
            <person name="Kudrna D."/>
            <person name="Lee S."/>
            <person name="Talag J."/>
            <person name="Welchert J."/>
            <person name="Wing R.A."/>
        </authorList>
    </citation>
    <scope>NUCLEOTIDE SEQUENCE [LARGE SCALE GENOMIC DNA]</scope>
</reference>
<feature type="compositionally biased region" description="Basic and acidic residues" evidence="1">
    <location>
        <begin position="128"/>
        <end position="138"/>
    </location>
</feature>
<dbReference type="HOGENOM" id="CLU_722382_0_0_1"/>
<proteinExistence type="predicted"/>
<feature type="compositionally biased region" description="Basic and acidic residues" evidence="1">
    <location>
        <begin position="355"/>
        <end position="371"/>
    </location>
</feature>
<sequence>MIEYAQWWEQYSLACAGAVANAAKMKQLDGVDSPRKRKAEGFVDGDSGKRRHLETAEDEILLIDRQNSIIMTMNGNSNHVEIVGIGKDLMASWATDGGNGSPLHKSTQQALSDAVTVLETTVGEDEASDHVITQDKKNSSSGDGEAEVCCLVEDAASDGSNKAIGHAASVTRESIPKDVVLISDDEFDEELSGKDDEMDAMQLNSDQMETTKCTVQELDVKREVVITGNGEQGSPLLKEVSVQSKCYGIIEIDDDESIEVTRKEDEAIAMHVNSDPMETTKCTLQELDVKREVVIAGNGEQGSPLLKEVRVQSKCYDIIEIDDDESGEVTSKGEEAIAMHLNSPILDKIASTLREANEESKPGNTTNDERQNSMLKDIMPRNN</sequence>
<feature type="region of interest" description="Disordered" evidence="1">
    <location>
        <begin position="125"/>
        <end position="144"/>
    </location>
</feature>
<feature type="region of interest" description="Disordered" evidence="1">
    <location>
        <begin position="355"/>
        <end position="383"/>
    </location>
</feature>
<evidence type="ECO:0000313" key="3">
    <source>
        <dbReference type="Proteomes" id="UP000026962"/>
    </source>
</evidence>
<evidence type="ECO:0000256" key="1">
    <source>
        <dbReference type="SAM" id="MobiDB-lite"/>
    </source>
</evidence>
<protein>
    <submittedName>
        <fullName evidence="2">Uncharacterized protein</fullName>
    </submittedName>
</protein>
<dbReference type="STRING" id="4537.A0A0E0ML32"/>
<dbReference type="Gramene" id="OPUNC12G06970.1">
    <property type="protein sequence ID" value="OPUNC12G06970.1"/>
    <property type="gene ID" value="OPUNC12G06970"/>
</dbReference>
<reference evidence="2" key="1">
    <citation type="submission" date="2015-04" db="UniProtKB">
        <authorList>
            <consortium name="EnsemblPlants"/>
        </authorList>
    </citation>
    <scope>IDENTIFICATION</scope>
</reference>
<dbReference type="EnsemblPlants" id="OPUNC12G06970.1">
    <property type="protein sequence ID" value="OPUNC12G06970.1"/>
    <property type="gene ID" value="OPUNC12G06970"/>
</dbReference>
<organism evidence="2">
    <name type="scientific">Oryza punctata</name>
    <name type="common">Red rice</name>
    <dbReference type="NCBI Taxonomy" id="4537"/>
    <lineage>
        <taxon>Eukaryota</taxon>
        <taxon>Viridiplantae</taxon>
        <taxon>Streptophyta</taxon>
        <taxon>Embryophyta</taxon>
        <taxon>Tracheophyta</taxon>
        <taxon>Spermatophyta</taxon>
        <taxon>Magnoliopsida</taxon>
        <taxon>Liliopsida</taxon>
        <taxon>Poales</taxon>
        <taxon>Poaceae</taxon>
        <taxon>BOP clade</taxon>
        <taxon>Oryzoideae</taxon>
        <taxon>Oryzeae</taxon>
        <taxon>Oryzinae</taxon>
        <taxon>Oryza</taxon>
    </lineage>
</organism>
<dbReference type="AlphaFoldDB" id="A0A0E0ML32"/>
<evidence type="ECO:0000313" key="2">
    <source>
        <dbReference type="EnsemblPlants" id="OPUNC12G06970.1"/>
    </source>
</evidence>
<name>A0A0E0ML32_ORYPU</name>
<accession>A0A0E0ML32</accession>
<keyword evidence="3" id="KW-1185">Reference proteome</keyword>